<name>A0A017T6J5_9BACT</name>
<evidence type="ECO:0000313" key="3">
    <source>
        <dbReference type="Proteomes" id="UP000019678"/>
    </source>
</evidence>
<feature type="region of interest" description="Disordered" evidence="1">
    <location>
        <begin position="1"/>
        <end position="34"/>
    </location>
</feature>
<dbReference type="EMBL" id="ASRX01000034">
    <property type="protein sequence ID" value="EYF04415.1"/>
    <property type="molecule type" value="Genomic_DNA"/>
</dbReference>
<sequence length="77" mass="8360">MLRVTSPSSRAAGRHEHRAGRKGRRTCPGKSFHPLTMSQCQSRASFLPPKGEPPGLTSYEETQFMSQCGTLGGGWPS</sequence>
<dbReference type="Proteomes" id="UP000019678">
    <property type="component" value="Unassembled WGS sequence"/>
</dbReference>
<protein>
    <submittedName>
        <fullName evidence="2">Uncharacterized protein</fullName>
    </submittedName>
</protein>
<dbReference type="AlphaFoldDB" id="A0A017T6J5"/>
<evidence type="ECO:0000256" key="1">
    <source>
        <dbReference type="SAM" id="MobiDB-lite"/>
    </source>
</evidence>
<reference evidence="2 3" key="1">
    <citation type="submission" date="2013-05" db="EMBL/GenBank/DDBJ databases">
        <title>Genome assembly of Chondromyces apiculatus DSM 436.</title>
        <authorList>
            <person name="Sharma G."/>
            <person name="Khatri I."/>
            <person name="Kaur C."/>
            <person name="Mayilraj S."/>
            <person name="Subramanian S."/>
        </authorList>
    </citation>
    <scope>NUCLEOTIDE SEQUENCE [LARGE SCALE GENOMIC DNA]</scope>
    <source>
        <strain evidence="2 3">DSM 436</strain>
    </source>
</reference>
<organism evidence="2 3">
    <name type="scientific">Chondromyces apiculatus DSM 436</name>
    <dbReference type="NCBI Taxonomy" id="1192034"/>
    <lineage>
        <taxon>Bacteria</taxon>
        <taxon>Pseudomonadati</taxon>
        <taxon>Myxococcota</taxon>
        <taxon>Polyangia</taxon>
        <taxon>Polyangiales</taxon>
        <taxon>Polyangiaceae</taxon>
        <taxon>Chondromyces</taxon>
    </lineage>
</organism>
<keyword evidence="3" id="KW-1185">Reference proteome</keyword>
<gene>
    <name evidence="2" type="ORF">CAP_4554</name>
</gene>
<comment type="caution">
    <text evidence="2">The sequence shown here is derived from an EMBL/GenBank/DDBJ whole genome shotgun (WGS) entry which is preliminary data.</text>
</comment>
<feature type="compositionally biased region" description="Basic residues" evidence="1">
    <location>
        <begin position="15"/>
        <end position="27"/>
    </location>
</feature>
<dbReference type="STRING" id="1192034.CAP_4554"/>
<evidence type="ECO:0000313" key="2">
    <source>
        <dbReference type="EMBL" id="EYF04415.1"/>
    </source>
</evidence>
<proteinExistence type="predicted"/>
<accession>A0A017T6J5</accession>